<dbReference type="HOGENOM" id="CLU_1634388_0_0_11"/>
<gene>
    <name evidence="1" type="ORF">SAVERM_656</name>
</gene>
<evidence type="ECO:0000313" key="2">
    <source>
        <dbReference type="Proteomes" id="UP000000428"/>
    </source>
</evidence>
<dbReference type="KEGG" id="sma:SAVERM_656"/>
<name>Q82Q65_STRAW</name>
<sequence>MPPPLRTETRQCLPLLTRHAPEIRSEGCTKCPPALDLRPERQVMTGSIAPVVWTFALDEDEDWVASREPAGDENLRRAVETLLLGIASAKAAETYLAAWHADSQQWGSGFSLATSSATAERVSTKTVRLIDLYGQFQDCDIAADEFGAMLQGYVAAGRAAEN</sequence>
<reference evidence="1 2" key="1">
    <citation type="journal article" date="2001" name="Proc. Natl. Acad. Sci. U.S.A.">
        <title>Genome sequence of an industrial microorganism Streptomyces avermitilis: deducing the ability of producing secondary metabolites.</title>
        <authorList>
            <person name="Omura S."/>
            <person name="Ikeda H."/>
            <person name="Ishikawa J."/>
            <person name="Hanamoto A."/>
            <person name="Takahashi C."/>
            <person name="Shinose M."/>
            <person name="Takahashi Y."/>
            <person name="Horikawa H."/>
            <person name="Nakazawa H."/>
            <person name="Osonoe T."/>
            <person name="Kikuchi H."/>
            <person name="Shiba T."/>
            <person name="Sakaki Y."/>
            <person name="Hattori M."/>
        </authorList>
    </citation>
    <scope>NUCLEOTIDE SEQUENCE [LARGE SCALE GENOMIC DNA]</scope>
    <source>
        <strain evidence="2">ATCC 31267 / DSM 46492 / JCM 5070 / NBRC 14893 / NCIMB 12804 / NRRL 8165 / MA-4680</strain>
    </source>
</reference>
<proteinExistence type="predicted"/>
<dbReference type="AlphaFoldDB" id="Q82Q65"/>
<dbReference type="EMBL" id="BA000030">
    <property type="protein sequence ID" value="BAC68366.1"/>
    <property type="molecule type" value="Genomic_DNA"/>
</dbReference>
<evidence type="ECO:0000313" key="1">
    <source>
        <dbReference type="EMBL" id="BAC68366.1"/>
    </source>
</evidence>
<keyword evidence="2" id="KW-1185">Reference proteome</keyword>
<organism evidence="1 2">
    <name type="scientific">Streptomyces avermitilis (strain ATCC 31267 / DSM 46492 / JCM 5070 / NBRC 14893 / NCIMB 12804 / NRRL 8165 / MA-4680)</name>
    <dbReference type="NCBI Taxonomy" id="227882"/>
    <lineage>
        <taxon>Bacteria</taxon>
        <taxon>Bacillati</taxon>
        <taxon>Actinomycetota</taxon>
        <taxon>Actinomycetes</taxon>
        <taxon>Kitasatosporales</taxon>
        <taxon>Streptomycetaceae</taxon>
        <taxon>Streptomyces</taxon>
    </lineage>
</organism>
<reference evidence="1 2" key="3">
    <citation type="journal article" date="2014" name="J. Ind. Microbiol. Biotechnol.">
        <title>Genome mining of the Streptomyces avermitilis genome and development of genome-minimized hosts for heterologous expression of biosynthetic gene clusters.</title>
        <authorList>
            <person name="Ikeda H."/>
            <person name="Shin-ya K."/>
            <person name="Omura S."/>
        </authorList>
    </citation>
    <scope>NUCLEOTIDE SEQUENCE [LARGE SCALE GENOMIC DNA]</scope>
    <source>
        <strain evidence="2">ATCC 31267 / DSM 46492 / JCM 5070 / NBRC 14893 / NCIMB 12804 / NRRL 8165 / MA-4680</strain>
    </source>
</reference>
<dbReference type="Proteomes" id="UP000000428">
    <property type="component" value="Chromosome"/>
</dbReference>
<protein>
    <submittedName>
        <fullName evidence="1">Uncharacterized protein</fullName>
    </submittedName>
</protein>
<reference evidence="1 2" key="2">
    <citation type="journal article" date="2003" name="Nat. Biotechnol.">
        <title>Complete genome sequence and comparative analysis of the industrial microorganism Streptomyces avermitilis.</title>
        <authorList>
            <person name="Ikeda H."/>
            <person name="Ishikawa J."/>
            <person name="Hanamoto A."/>
            <person name="Shinose M."/>
            <person name="Kikuchi H."/>
            <person name="Shiba T."/>
            <person name="Sakaki Y."/>
            <person name="Hattori M."/>
            <person name="Omura S."/>
        </authorList>
    </citation>
    <scope>NUCLEOTIDE SEQUENCE [LARGE SCALE GENOMIC DNA]</scope>
    <source>
        <strain evidence="2">ATCC 31267 / DSM 46492 / JCM 5070 / NBRC 14893 / NCIMB 12804 / NRRL 8165 / MA-4680</strain>
    </source>
</reference>
<accession>Q82Q65</accession>